<evidence type="ECO:0000313" key="2">
    <source>
        <dbReference type="EMBL" id="GAE24292.1"/>
    </source>
</evidence>
<keyword evidence="3" id="KW-1185">Reference proteome</keyword>
<accession>W4PX28</accession>
<dbReference type="Pfam" id="PF14579">
    <property type="entry name" value="HHH_6"/>
    <property type="match status" value="1"/>
</dbReference>
<feature type="domain" description="DNA polymerase helix-hairpin-helix motif" evidence="1">
    <location>
        <begin position="2"/>
        <end position="42"/>
    </location>
</feature>
<evidence type="ECO:0000259" key="1">
    <source>
        <dbReference type="Pfam" id="PF14579"/>
    </source>
</evidence>
<dbReference type="AlphaFoldDB" id="W4PX28"/>
<gene>
    <name evidence="2" type="ORF">JCM9140_206</name>
</gene>
<reference evidence="2" key="1">
    <citation type="journal article" date="2014" name="Genome Announc.">
        <title>Draft Genome Sequences of Three Alkaliphilic Bacillus Strains, Bacillus wakoensis JCM 9140T, Bacillus akibai JCM 9157T, and Bacillus hemicellulosilyticus JCM 9152T.</title>
        <authorList>
            <person name="Yuki M."/>
            <person name="Oshima K."/>
            <person name="Suda W."/>
            <person name="Oshida Y."/>
            <person name="Kitamura K."/>
            <person name="Iida T."/>
            <person name="Hattori M."/>
            <person name="Ohkuma M."/>
        </authorList>
    </citation>
    <scope>NUCLEOTIDE SEQUENCE [LARGE SCALE GENOMIC DNA]</scope>
    <source>
        <strain evidence="2">JCM 9140</strain>
    </source>
</reference>
<sequence length="50" mass="5730">MNIVKARENGEFLSKEDLQQRSKLTKTVLEHLDEHGCLEGMPDSNQLSLF</sequence>
<dbReference type="EMBL" id="BAUT01000001">
    <property type="protein sequence ID" value="GAE24292.1"/>
    <property type="molecule type" value="Genomic_DNA"/>
</dbReference>
<evidence type="ECO:0000313" key="3">
    <source>
        <dbReference type="Proteomes" id="UP000018890"/>
    </source>
</evidence>
<dbReference type="STRING" id="1236970.JCM9140_206"/>
<organism evidence="2 3">
    <name type="scientific">Halalkalibacter wakoensis JCM 9140</name>
    <dbReference type="NCBI Taxonomy" id="1236970"/>
    <lineage>
        <taxon>Bacteria</taxon>
        <taxon>Bacillati</taxon>
        <taxon>Bacillota</taxon>
        <taxon>Bacilli</taxon>
        <taxon>Bacillales</taxon>
        <taxon>Bacillaceae</taxon>
        <taxon>Halalkalibacter</taxon>
    </lineage>
</organism>
<dbReference type="InterPro" id="IPR029460">
    <property type="entry name" value="DNAPol_HHH"/>
</dbReference>
<name>W4PX28_9BACI</name>
<proteinExistence type="predicted"/>
<dbReference type="Proteomes" id="UP000018890">
    <property type="component" value="Unassembled WGS sequence"/>
</dbReference>
<dbReference type="Gene3D" id="1.10.150.870">
    <property type="match status" value="1"/>
</dbReference>
<protein>
    <submittedName>
        <fullName evidence="2">DNA polymerase III alpha subunit</fullName>
    </submittedName>
</protein>
<comment type="caution">
    <text evidence="2">The sequence shown here is derived from an EMBL/GenBank/DDBJ whole genome shotgun (WGS) entry which is preliminary data.</text>
</comment>